<name>A0A8J7L4T4_9CYAN</name>
<evidence type="ECO:0000256" key="1">
    <source>
        <dbReference type="SAM" id="Phobius"/>
    </source>
</evidence>
<evidence type="ECO:0000313" key="2">
    <source>
        <dbReference type="EMBL" id="MBH8555339.1"/>
    </source>
</evidence>
<protein>
    <submittedName>
        <fullName evidence="2">DUF4278 domain-containing protein</fullName>
    </submittedName>
</protein>
<reference evidence="2 3" key="1">
    <citation type="journal article" date="2021" name="Int. J. Syst. Evol. Microbiol.">
        <title>Amazonocrinis nigriterrae gen. nov., sp. nov., Atlanticothrix silvestris gen. nov., sp. nov. and Dendronalium phyllosphericum gen. nov., sp. nov., nostocacean cyanobacteria from Brazilian environments.</title>
        <authorList>
            <person name="Alvarenga D.O."/>
            <person name="Andreote A.P.D."/>
            <person name="Branco L.H.Z."/>
            <person name="Delbaje E."/>
            <person name="Cruz R.B."/>
            <person name="Varani A.M."/>
            <person name="Fiore M.F."/>
        </authorList>
    </citation>
    <scope>NUCLEOTIDE SEQUENCE [LARGE SCALE GENOMIC DNA]</scope>
    <source>
        <strain evidence="2 3">CENA357</strain>
    </source>
</reference>
<organism evidence="2 3">
    <name type="scientific">Atlanticothrix silvestris CENA357</name>
    <dbReference type="NCBI Taxonomy" id="1725252"/>
    <lineage>
        <taxon>Bacteria</taxon>
        <taxon>Bacillati</taxon>
        <taxon>Cyanobacteriota</taxon>
        <taxon>Cyanophyceae</taxon>
        <taxon>Nostocales</taxon>
        <taxon>Nodulariaceae</taxon>
        <taxon>Atlanticothrix</taxon>
        <taxon>Atlanticothrix silvestris</taxon>
    </lineage>
</organism>
<feature type="transmembrane region" description="Helical" evidence="1">
    <location>
        <begin position="12"/>
        <end position="41"/>
    </location>
</feature>
<keyword evidence="3" id="KW-1185">Reference proteome</keyword>
<dbReference type="AlphaFoldDB" id="A0A8J7L4T4"/>
<dbReference type="RefSeq" id="WP_214441561.1">
    <property type="nucleotide sequence ID" value="NZ_JAECZB010000093.1"/>
</dbReference>
<gene>
    <name evidence="2" type="ORF">I8751_23920</name>
</gene>
<keyword evidence="1" id="KW-0812">Transmembrane</keyword>
<keyword evidence="1" id="KW-1133">Transmembrane helix</keyword>
<accession>A0A8J7L4T4</accession>
<proteinExistence type="predicted"/>
<comment type="caution">
    <text evidence="2">The sequence shown here is derived from an EMBL/GenBank/DDBJ whole genome shotgun (WGS) entry which is preliminary data.</text>
</comment>
<dbReference type="Proteomes" id="UP000599391">
    <property type="component" value="Unassembled WGS sequence"/>
</dbReference>
<sequence length="151" mass="16961">MKKNNDEISHLVAVFASLSLILGIFLAPWQILFLLLIPILLSTSYEYYTNKLVSKKIEYPQQPVQKFEPNSNLIYRGVSYCSDSKSHLSGVTTAPVTYKLSFRGSSYFICVDPNAQSSGVTTAPVTHKLSFRGSTYSVNRTVQREIKEQNS</sequence>
<dbReference type="EMBL" id="JAECZB010000093">
    <property type="protein sequence ID" value="MBH8555339.1"/>
    <property type="molecule type" value="Genomic_DNA"/>
</dbReference>
<keyword evidence="1" id="KW-0472">Membrane</keyword>
<evidence type="ECO:0000313" key="3">
    <source>
        <dbReference type="Proteomes" id="UP000599391"/>
    </source>
</evidence>